<keyword evidence="7" id="KW-0131">Cell cycle</keyword>
<organism evidence="10 11">
    <name type="scientific">Phascolomyces articulosus</name>
    <dbReference type="NCBI Taxonomy" id="60185"/>
    <lineage>
        <taxon>Eukaryota</taxon>
        <taxon>Fungi</taxon>
        <taxon>Fungi incertae sedis</taxon>
        <taxon>Mucoromycota</taxon>
        <taxon>Mucoromycotina</taxon>
        <taxon>Mucoromycetes</taxon>
        <taxon>Mucorales</taxon>
        <taxon>Lichtheimiaceae</taxon>
        <taxon>Phascolomyces</taxon>
    </lineage>
</organism>
<dbReference type="SUPFAM" id="SSF75704">
    <property type="entry name" value="Mitotic arrest deficient-like 1, Mad1"/>
    <property type="match status" value="1"/>
</dbReference>
<keyword evidence="6" id="KW-0539">Nucleus</keyword>
<keyword evidence="5" id="KW-0498">Mitosis</keyword>
<keyword evidence="8" id="KW-0175">Coiled coil</keyword>
<feature type="compositionally biased region" description="Acidic residues" evidence="9">
    <location>
        <begin position="715"/>
        <end position="730"/>
    </location>
</feature>
<reference evidence="10" key="2">
    <citation type="submission" date="2023-02" db="EMBL/GenBank/DDBJ databases">
        <authorList>
            <consortium name="DOE Joint Genome Institute"/>
            <person name="Mondo S.J."/>
            <person name="Chang Y."/>
            <person name="Wang Y."/>
            <person name="Ahrendt S."/>
            <person name="Andreopoulos W."/>
            <person name="Barry K."/>
            <person name="Beard J."/>
            <person name="Benny G.L."/>
            <person name="Blankenship S."/>
            <person name="Bonito G."/>
            <person name="Cuomo C."/>
            <person name="Desiro A."/>
            <person name="Gervers K.A."/>
            <person name="Hundley H."/>
            <person name="Kuo A."/>
            <person name="LaButti K."/>
            <person name="Lang B.F."/>
            <person name="Lipzen A."/>
            <person name="O'Donnell K."/>
            <person name="Pangilinan J."/>
            <person name="Reynolds N."/>
            <person name="Sandor L."/>
            <person name="Smith M.W."/>
            <person name="Tsang A."/>
            <person name="Grigoriev I.V."/>
            <person name="Stajich J.E."/>
            <person name="Spatafora J.W."/>
        </authorList>
    </citation>
    <scope>NUCLEOTIDE SEQUENCE</scope>
    <source>
        <strain evidence="10">RSA 2281</strain>
    </source>
</reference>
<sequence length="759" mass="88499">MMITLEDTASENDDRPRITRESVFRDGYQPIDKAVESFLDEARMKAVQAQIDDLRRELHASNLERETLNQTFAIERKQLQHELENVIQDKMEAQKRAMHHHNNTIEAADTLKLIKSEHTIIVEKLRNNVERLQQQNDELSRELKETQVDHQNLRIGKEETEDQLTNQVTELKDELDILKTMREGYELRLNDAHQQILNLTNELSECQVKQSEITVGSESRLLAGITEQFKRQCELTKEREVSNHILKEELTYYRNNYPDFEKVLEEKLSLQRENAQAQQLKIAYRKLQEENERLRDEQKEWSQYIESTGAEDQLHTPRDIIYRLTQEKRAMQQTQLHAKELEERLEQAEGRAGELYNQVNEANSKLVEMEELLKKNEVEKESAVQEKQIIALHRDMLSAQMTSMSKVEEATATPHEETFPLTQRIEQLETLLKEYQEQLAQTKSTLIRERAQRTLASSSSFSSDGSGRILELKSSPANLEQQCRAEELNRLLTENRELLNTLRSYQEDSYDDTVGLGEKRKRELGAIEHSSTDQQVQITTIKVPSITLDNLQAQIDKVKSDVAQRDKRILRLTQVFKRRLDEVLDGVRLLLGYSLSFQPDQSVRISSASVDGREFAFIYSLDEDDQPRLRVIGTAKSDYMRILQGTYETFIGRQSNIPAFLSSVTLELMDSKRDDSRVYYNNAYEDELGDEEEEGELVEEDKQQEGMYYDQGQYSEEEGYYDEEEDDEMNDYGVDYHQRQDGPGNNHDEPITIDDDDDD</sequence>
<keyword evidence="4" id="KW-0132">Cell division</keyword>
<evidence type="ECO:0000256" key="6">
    <source>
        <dbReference type="ARBA" id="ARBA00023242"/>
    </source>
</evidence>
<dbReference type="GO" id="GO:0072686">
    <property type="term" value="C:mitotic spindle"/>
    <property type="evidence" value="ECO:0007669"/>
    <property type="project" value="TreeGrafter"/>
</dbReference>
<dbReference type="AlphaFoldDB" id="A0AAD5PAF6"/>
<dbReference type="GO" id="GO:0000776">
    <property type="term" value="C:kinetochore"/>
    <property type="evidence" value="ECO:0007669"/>
    <property type="project" value="TreeGrafter"/>
</dbReference>
<proteinExistence type="inferred from homology"/>
<evidence type="ECO:0000256" key="9">
    <source>
        <dbReference type="SAM" id="MobiDB-lite"/>
    </source>
</evidence>
<dbReference type="EMBL" id="JAIXMP010000029">
    <property type="protein sequence ID" value="KAI9251906.1"/>
    <property type="molecule type" value="Genomic_DNA"/>
</dbReference>
<dbReference type="PANTHER" id="PTHR23168">
    <property type="entry name" value="MITOTIC SPINDLE ASSEMBLY CHECKPOINT PROTEIN MAD1 MITOTIC ARREST DEFICIENT-LIKE PROTEIN 1"/>
    <property type="match status" value="1"/>
</dbReference>
<evidence type="ECO:0000256" key="5">
    <source>
        <dbReference type="ARBA" id="ARBA00022776"/>
    </source>
</evidence>
<feature type="compositionally biased region" description="Basic and acidic residues" evidence="9">
    <location>
        <begin position="734"/>
        <end position="750"/>
    </location>
</feature>
<feature type="compositionally biased region" description="Acidic residues" evidence="9">
    <location>
        <begin position="685"/>
        <end position="699"/>
    </location>
</feature>
<dbReference type="GO" id="GO:0005635">
    <property type="term" value="C:nuclear envelope"/>
    <property type="evidence" value="ECO:0007669"/>
    <property type="project" value="TreeGrafter"/>
</dbReference>
<feature type="coiled-coil region" evidence="8">
    <location>
        <begin position="425"/>
        <end position="452"/>
    </location>
</feature>
<dbReference type="Proteomes" id="UP001209540">
    <property type="component" value="Unassembled WGS sequence"/>
</dbReference>
<gene>
    <name evidence="10" type="ORF">BDA99DRAFT_563592</name>
</gene>
<accession>A0AAD5PAF6</accession>
<feature type="region of interest" description="Disordered" evidence="9">
    <location>
        <begin position="685"/>
        <end position="759"/>
    </location>
</feature>
<evidence type="ECO:0000313" key="11">
    <source>
        <dbReference type="Proteomes" id="UP001209540"/>
    </source>
</evidence>
<dbReference type="GO" id="GO:0007094">
    <property type="term" value="P:mitotic spindle assembly checkpoint signaling"/>
    <property type="evidence" value="ECO:0007669"/>
    <property type="project" value="InterPro"/>
</dbReference>
<dbReference type="InterPro" id="IPR008672">
    <property type="entry name" value="Mad1"/>
</dbReference>
<evidence type="ECO:0000256" key="3">
    <source>
        <dbReference type="ARBA" id="ARBA00022019"/>
    </source>
</evidence>
<reference evidence="10" key="1">
    <citation type="journal article" date="2022" name="IScience">
        <title>Evolution of zygomycete secretomes and the origins of terrestrial fungal ecologies.</title>
        <authorList>
            <person name="Chang Y."/>
            <person name="Wang Y."/>
            <person name="Mondo S."/>
            <person name="Ahrendt S."/>
            <person name="Andreopoulos W."/>
            <person name="Barry K."/>
            <person name="Beard J."/>
            <person name="Benny G.L."/>
            <person name="Blankenship S."/>
            <person name="Bonito G."/>
            <person name="Cuomo C."/>
            <person name="Desiro A."/>
            <person name="Gervers K.A."/>
            <person name="Hundley H."/>
            <person name="Kuo A."/>
            <person name="LaButti K."/>
            <person name="Lang B.F."/>
            <person name="Lipzen A."/>
            <person name="O'Donnell K."/>
            <person name="Pangilinan J."/>
            <person name="Reynolds N."/>
            <person name="Sandor L."/>
            <person name="Smith M.E."/>
            <person name="Tsang A."/>
            <person name="Grigoriev I.V."/>
            <person name="Stajich J.E."/>
            <person name="Spatafora J.W."/>
        </authorList>
    </citation>
    <scope>NUCLEOTIDE SEQUENCE</scope>
    <source>
        <strain evidence="10">RSA 2281</strain>
    </source>
</reference>
<evidence type="ECO:0000256" key="4">
    <source>
        <dbReference type="ARBA" id="ARBA00022618"/>
    </source>
</evidence>
<keyword evidence="11" id="KW-1185">Reference proteome</keyword>
<comment type="caution">
    <text evidence="10">The sequence shown here is derived from an EMBL/GenBank/DDBJ whole genome shotgun (WGS) entry which is preliminary data.</text>
</comment>
<dbReference type="GO" id="GO:0051315">
    <property type="term" value="P:attachment of mitotic spindle microtubules to kinetochore"/>
    <property type="evidence" value="ECO:0007669"/>
    <property type="project" value="TreeGrafter"/>
</dbReference>
<dbReference type="Gene3D" id="6.10.250.90">
    <property type="match status" value="1"/>
</dbReference>
<dbReference type="PANTHER" id="PTHR23168:SF0">
    <property type="entry name" value="MITOTIC SPINDLE ASSEMBLY CHECKPOINT PROTEIN MAD1"/>
    <property type="match status" value="1"/>
</dbReference>
<evidence type="ECO:0000313" key="10">
    <source>
        <dbReference type="EMBL" id="KAI9251906.1"/>
    </source>
</evidence>
<dbReference type="Gene3D" id="3.30.457.60">
    <property type="match status" value="1"/>
</dbReference>
<feature type="coiled-coil region" evidence="8">
    <location>
        <begin position="260"/>
        <end position="386"/>
    </location>
</feature>
<comment type="similarity">
    <text evidence="2">Belongs to the MAD1 family.</text>
</comment>
<evidence type="ECO:0000256" key="8">
    <source>
        <dbReference type="SAM" id="Coils"/>
    </source>
</evidence>
<protein>
    <recommendedName>
        <fullName evidence="3">Spindle assembly checkpoint component MAD1</fullName>
    </recommendedName>
</protein>
<name>A0AAD5PAF6_9FUNG</name>
<evidence type="ECO:0000256" key="7">
    <source>
        <dbReference type="ARBA" id="ARBA00023306"/>
    </source>
</evidence>
<dbReference type="Pfam" id="PF05557">
    <property type="entry name" value="MAD"/>
    <property type="match status" value="1"/>
</dbReference>
<comment type="subcellular location">
    <subcellularLocation>
        <location evidence="1">Nucleus</location>
    </subcellularLocation>
</comment>
<dbReference type="GO" id="GO:0051301">
    <property type="term" value="P:cell division"/>
    <property type="evidence" value="ECO:0007669"/>
    <property type="project" value="UniProtKB-KW"/>
</dbReference>
<evidence type="ECO:0000256" key="2">
    <source>
        <dbReference type="ARBA" id="ARBA00008029"/>
    </source>
</evidence>
<feature type="coiled-coil region" evidence="8">
    <location>
        <begin position="44"/>
        <end position="209"/>
    </location>
</feature>
<evidence type="ECO:0000256" key="1">
    <source>
        <dbReference type="ARBA" id="ARBA00004123"/>
    </source>
</evidence>